<sequence>MLILKFSKLGVIEMANGVNNTILILTETFSCTIYVAAEEITIKKPSHEQQSIEQLIIQAEQRAYQETLAAYKLKSTLSNSICDTSGFEDTFQQKMDAYMAQYKIVKVSDDDLLLLSLVSPLTSGLNLHTPMIYKAPHCSIMYARGKQIQSLNHHSIGSNTVNNADLPTDVTNTDYIASTKTFDSVTKASEAYYYCPTNFTGLCINESGISFNITSAFNSWNKTSIKH</sequence>
<dbReference type="AlphaFoldDB" id="A0AAJ5DB66"/>
<comment type="caution">
    <text evidence="1">The sequence shown here is derived from an EMBL/GenBank/DDBJ whole genome shotgun (WGS) entry which is preliminary data.</text>
</comment>
<accession>A0AAJ5DB66</accession>
<evidence type="ECO:0000313" key="2">
    <source>
        <dbReference type="Proteomes" id="UP000255295"/>
    </source>
</evidence>
<proteinExistence type="predicted"/>
<evidence type="ECO:0000313" key="1">
    <source>
        <dbReference type="EMBL" id="SUV19349.1"/>
    </source>
</evidence>
<gene>
    <name evidence="1" type="ORF">NCTC10338_04334</name>
</gene>
<reference evidence="1 2" key="1">
    <citation type="submission" date="2018-06" db="EMBL/GenBank/DDBJ databases">
        <authorList>
            <consortium name="Pathogen Informatics"/>
            <person name="Doyle S."/>
        </authorList>
    </citation>
    <scope>NUCLEOTIDE SEQUENCE [LARGE SCALE GENOMIC DNA]</scope>
    <source>
        <strain evidence="1 2">NCTC10338</strain>
    </source>
</reference>
<dbReference type="EMBL" id="UFSZ01000001">
    <property type="protein sequence ID" value="SUV19349.1"/>
    <property type="molecule type" value="Genomic_DNA"/>
</dbReference>
<dbReference type="Proteomes" id="UP000255295">
    <property type="component" value="Unassembled WGS sequence"/>
</dbReference>
<protein>
    <submittedName>
        <fullName evidence="1">Uncharacterized protein</fullName>
    </submittedName>
</protein>
<name>A0AAJ5DB66_LYSSH</name>
<organism evidence="1 2">
    <name type="scientific">Lysinibacillus sphaericus</name>
    <name type="common">Bacillus sphaericus</name>
    <dbReference type="NCBI Taxonomy" id="1421"/>
    <lineage>
        <taxon>Bacteria</taxon>
        <taxon>Bacillati</taxon>
        <taxon>Bacillota</taxon>
        <taxon>Bacilli</taxon>
        <taxon>Bacillales</taxon>
        <taxon>Bacillaceae</taxon>
        <taxon>Lysinibacillus</taxon>
    </lineage>
</organism>